<dbReference type="Gene3D" id="3.80.30.20">
    <property type="entry name" value="tm_1862 like domain"/>
    <property type="match status" value="1"/>
</dbReference>
<evidence type="ECO:0000256" key="3">
    <source>
        <dbReference type="ARBA" id="ARBA00022679"/>
    </source>
</evidence>
<dbReference type="PATRIC" id="fig|54005.3.peg.1139"/>
<comment type="function">
    <text evidence="8">Catalyzes the methylthiolation of an aspartic acid residue of ribosomal protein uS12.</text>
</comment>
<dbReference type="InterPro" id="IPR012340">
    <property type="entry name" value="NA-bd_OB-fold"/>
</dbReference>
<evidence type="ECO:0000256" key="7">
    <source>
        <dbReference type="ARBA" id="ARBA00023014"/>
    </source>
</evidence>
<dbReference type="Gene3D" id="3.40.50.12160">
    <property type="entry name" value="Methylthiotransferase, N-terminal domain"/>
    <property type="match status" value="1"/>
</dbReference>
<dbReference type="Gene3D" id="2.40.50.140">
    <property type="entry name" value="Nucleic acid-binding proteins"/>
    <property type="match status" value="1"/>
</dbReference>
<evidence type="ECO:0000256" key="2">
    <source>
        <dbReference type="ARBA" id="ARBA00022490"/>
    </source>
</evidence>
<dbReference type="GO" id="GO:0046872">
    <property type="term" value="F:metal ion binding"/>
    <property type="evidence" value="ECO:0007669"/>
    <property type="project" value="UniProtKB-KW"/>
</dbReference>
<evidence type="ECO:0000259" key="10">
    <source>
        <dbReference type="PROSITE" id="PS51449"/>
    </source>
</evidence>
<dbReference type="InterPro" id="IPR058240">
    <property type="entry name" value="rSAM_sf"/>
</dbReference>
<comment type="caution">
    <text evidence="12">The sequence shown here is derived from an EMBL/GenBank/DDBJ whole genome shotgun (WGS) entry which is preliminary data.</text>
</comment>
<dbReference type="InterPro" id="IPR005840">
    <property type="entry name" value="Ribosomal_uS12_MeSTrfase_RimO"/>
</dbReference>
<dbReference type="InterPro" id="IPR038135">
    <property type="entry name" value="Methylthiotransferase_N_sf"/>
</dbReference>
<organism evidence="12">
    <name type="scientific">Peptoniphilus harei</name>
    <dbReference type="NCBI Taxonomy" id="54005"/>
    <lineage>
        <taxon>Bacteria</taxon>
        <taxon>Bacillati</taxon>
        <taxon>Bacillota</taxon>
        <taxon>Tissierellia</taxon>
        <taxon>Tissierellales</taxon>
        <taxon>Peptoniphilaceae</taxon>
        <taxon>Peptoniphilus</taxon>
    </lineage>
</organism>
<dbReference type="RefSeq" id="WP_060800241.1">
    <property type="nucleotide sequence ID" value="NZ_KQ957101.1"/>
</dbReference>
<dbReference type="InterPro" id="IPR013848">
    <property type="entry name" value="Methylthiotransferase_N"/>
</dbReference>
<dbReference type="GO" id="GO:0035600">
    <property type="term" value="P:tRNA methylthiolation"/>
    <property type="evidence" value="ECO:0007669"/>
    <property type="project" value="UniProtKB-ARBA"/>
</dbReference>
<proteinExistence type="inferred from homology"/>
<keyword evidence="7 8" id="KW-0411">Iron-sulfur</keyword>
<evidence type="ECO:0000313" key="12">
    <source>
        <dbReference type="EMBL" id="KXA29532.1"/>
    </source>
</evidence>
<keyword evidence="12" id="KW-0689">Ribosomal protein</keyword>
<keyword evidence="3 8" id="KW-0808">Transferase</keyword>
<dbReference type="GO" id="GO:0005840">
    <property type="term" value="C:ribosome"/>
    <property type="evidence" value="ECO:0007669"/>
    <property type="project" value="UniProtKB-KW"/>
</dbReference>
<evidence type="ECO:0000256" key="5">
    <source>
        <dbReference type="ARBA" id="ARBA00022723"/>
    </source>
</evidence>
<dbReference type="PANTHER" id="PTHR43837">
    <property type="entry name" value="RIBOSOMAL PROTEIN S12 METHYLTHIOTRANSFERASE RIMO"/>
    <property type="match status" value="1"/>
</dbReference>
<dbReference type="InterPro" id="IPR006638">
    <property type="entry name" value="Elp3/MiaA/NifB-like_rSAM"/>
</dbReference>
<feature type="binding site" evidence="8">
    <location>
        <position position="47"/>
    </location>
    <ligand>
        <name>[4Fe-4S] cluster</name>
        <dbReference type="ChEBI" id="CHEBI:49883"/>
        <label>1</label>
    </ligand>
</feature>
<evidence type="ECO:0000259" key="9">
    <source>
        <dbReference type="PROSITE" id="PS50926"/>
    </source>
</evidence>
<keyword evidence="12" id="KW-0687">Ribonucleoprotein</keyword>
<keyword evidence="4 8" id="KW-0949">S-adenosyl-L-methionine</keyword>
<dbReference type="GO" id="GO:0051539">
    <property type="term" value="F:4 iron, 4 sulfur cluster binding"/>
    <property type="evidence" value="ECO:0007669"/>
    <property type="project" value="UniProtKB-UniRule"/>
</dbReference>
<comment type="similarity">
    <text evidence="8">Belongs to the methylthiotransferase family. RimO subfamily.</text>
</comment>
<feature type="binding site" evidence="8">
    <location>
        <position position="157"/>
    </location>
    <ligand>
        <name>[4Fe-4S] cluster</name>
        <dbReference type="ChEBI" id="CHEBI:49883"/>
        <label>2</label>
        <note>4Fe-4S-S-AdoMet</note>
    </ligand>
</feature>
<keyword evidence="5 8" id="KW-0479">Metal-binding</keyword>
<evidence type="ECO:0000256" key="1">
    <source>
        <dbReference type="ARBA" id="ARBA00022485"/>
    </source>
</evidence>
<dbReference type="Pfam" id="PF04055">
    <property type="entry name" value="Radical_SAM"/>
    <property type="match status" value="1"/>
</dbReference>
<evidence type="ECO:0000256" key="8">
    <source>
        <dbReference type="HAMAP-Rule" id="MF_01865"/>
    </source>
</evidence>
<dbReference type="SUPFAM" id="SSF102114">
    <property type="entry name" value="Radical SAM enzymes"/>
    <property type="match status" value="1"/>
</dbReference>
<comment type="cofactor">
    <cofactor evidence="8">
        <name>[4Fe-4S] cluster</name>
        <dbReference type="ChEBI" id="CHEBI:49883"/>
    </cofactor>
    <text evidence="8">Binds 2 [4Fe-4S] clusters. One cluster is coordinated with 3 cysteines and an exchangeable S-adenosyl-L-methionine.</text>
</comment>
<dbReference type="HAMAP" id="MF_01865">
    <property type="entry name" value="MTTase_RimO"/>
    <property type="match status" value="1"/>
</dbReference>
<feature type="domain" description="MTTase N-terminal" evidence="10">
    <location>
        <begin position="2"/>
        <end position="118"/>
    </location>
</feature>
<dbReference type="EMBL" id="LRQE01000034">
    <property type="protein sequence ID" value="KXA29532.1"/>
    <property type="molecule type" value="Genomic_DNA"/>
</dbReference>
<feature type="domain" description="Radical SAM core" evidence="11">
    <location>
        <begin position="139"/>
        <end position="369"/>
    </location>
</feature>
<feature type="binding site" evidence="8">
    <location>
        <position position="11"/>
    </location>
    <ligand>
        <name>[4Fe-4S] cluster</name>
        <dbReference type="ChEBI" id="CHEBI:49883"/>
        <label>1</label>
    </ligand>
</feature>
<keyword evidence="1 8" id="KW-0004">4Fe-4S</keyword>
<dbReference type="CDD" id="cd01335">
    <property type="entry name" value="Radical_SAM"/>
    <property type="match status" value="1"/>
</dbReference>
<name>A0A133PLX8_9FIRM</name>
<evidence type="ECO:0000256" key="6">
    <source>
        <dbReference type="ARBA" id="ARBA00023004"/>
    </source>
</evidence>
<keyword evidence="6 8" id="KW-0408">Iron</keyword>
<dbReference type="EC" id="2.8.4.4" evidence="8"/>
<dbReference type="AlphaFoldDB" id="A0A133PLX8"/>
<dbReference type="SFLD" id="SFLDS00029">
    <property type="entry name" value="Radical_SAM"/>
    <property type="match status" value="1"/>
</dbReference>
<evidence type="ECO:0000256" key="4">
    <source>
        <dbReference type="ARBA" id="ARBA00022691"/>
    </source>
</evidence>
<gene>
    <name evidence="8" type="primary">rimO</name>
    <name evidence="12" type="ORF">HMPREF3229_01156</name>
</gene>
<dbReference type="GO" id="GO:0005829">
    <property type="term" value="C:cytosol"/>
    <property type="evidence" value="ECO:0007669"/>
    <property type="project" value="TreeGrafter"/>
</dbReference>
<dbReference type="InterPro" id="IPR007197">
    <property type="entry name" value="rSAM"/>
</dbReference>
<comment type="subcellular location">
    <subcellularLocation>
        <location evidence="8">Cytoplasm</location>
    </subcellularLocation>
</comment>
<feature type="binding site" evidence="8">
    <location>
        <position position="160"/>
    </location>
    <ligand>
        <name>[4Fe-4S] cluster</name>
        <dbReference type="ChEBI" id="CHEBI:49883"/>
        <label>2</label>
        <note>4Fe-4S-S-AdoMet</note>
    </ligand>
</feature>
<evidence type="ECO:0000313" key="13">
    <source>
        <dbReference type="Proteomes" id="UP000070174"/>
    </source>
</evidence>
<keyword evidence="2 8" id="KW-0963">Cytoplasm</keyword>
<dbReference type="PROSITE" id="PS51918">
    <property type="entry name" value="RADICAL_SAM"/>
    <property type="match status" value="1"/>
</dbReference>
<dbReference type="FunFam" id="3.80.30.20:FF:000001">
    <property type="entry name" value="tRNA-2-methylthio-N(6)-dimethylallyladenosine synthase 2"/>
    <property type="match status" value="1"/>
</dbReference>
<evidence type="ECO:0000259" key="11">
    <source>
        <dbReference type="PROSITE" id="PS51918"/>
    </source>
</evidence>
<dbReference type="SFLD" id="SFLDG01061">
    <property type="entry name" value="methylthiotransferase"/>
    <property type="match status" value="1"/>
</dbReference>
<dbReference type="Proteomes" id="UP000070174">
    <property type="component" value="Unassembled WGS sequence"/>
</dbReference>
<dbReference type="PROSITE" id="PS50926">
    <property type="entry name" value="TRAM"/>
    <property type="match status" value="1"/>
</dbReference>
<feature type="domain" description="TRAM" evidence="9">
    <location>
        <begin position="372"/>
        <end position="438"/>
    </location>
</feature>
<accession>A0A133PLX8</accession>
<dbReference type="InterPro" id="IPR005839">
    <property type="entry name" value="Methylthiotransferase"/>
</dbReference>
<sequence length="438" mass="50014">MNNVHIVTLGCSKNDVDSSMMYSLLDKNKYQMVNEPSQADILIVNTCGFIDDAKEESIDTILESVEYKNEGRCKKVLLSGCLAQRYPEELIKEIPEIDGIIGTGNIDYINELLDRSLAGDLFIKTDNLNSAYIEGIRKEEVNRTEYVKISEGCNNNCSYCIIPSLRGKNRSRKIEDIYSEVDYLVSKGAREIILIAQNTTDYGIDLYSKYSLANLIKEISKIKDLKWIRVLYLYPDHFTDDLIEEFKNNDKLVNYVDMPLQHISDDVLKKMNRKTSKEHIIKTLKNLRKSVPDIVIRTTFIVGFPGESDDDFNQLVDFIENIKFDKLGVFEYSKEEGTKAASLDEQISDSIKEERKNEIMAIQSEISAEILSKNIGKRLEVLIEEEVDEKNYVGRTYMDSPEIDGVTYVHSAKNLEIGSFVQVDVVDSLDYDLVGEII</sequence>
<dbReference type="NCBIfam" id="TIGR00089">
    <property type="entry name" value="MiaB/RimO family radical SAM methylthiotransferase"/>
    <property type="match status" value="1"/>
</dbReference>
<dbReference type="Pfam" id="PF00919">
    <property type="entry name" value="UPF0004"/>
    <property type="match status" value="1"/>
</dbReference>
<feature type="binding site" evidence="8">
    <location>
        <position position="153"/>
    </location>
    <ligand>
        <name>[4Fe-4S] cluster</name>
        <dbReference type="ChEBI" id="CHEBI:49883"/>
        <label>2</label>
        <note>4Fe-4S-S-AdoMet</note>
    </ligand>
</feature>
<dbReference type="GO" id="GO:0140101">
    <property type="term" value="F:catalytic activity, acting on a tRNA"/>
    <property type="evidence" value="ECO:0007669"/>
    <property type="project" value="UniProtKB-ARBA"/>
</dbReference>
<dbReference type="InterPro" id="IPR020612">
    <property type="entry name" value="Methylthiotransferase_CS"/>
</dbReference>
<comment type="catalytic activity">
    <reaction evidence="8">
        <text>L-aspartate(89)-[ribosomal protein uS12]-hydrogen + (sulfur carrier)-SH + AH2 + 2 S-adenosyl-L-methionine = 3-methylsulfanyl-L-aspartate(89)-[ribosomal protein uS12]-hydrogen + (sulfur carrier)-H + 5'-deoxyadenosine + L-methionine + A + S-adenosyl-L-homocysteine + 2 H(+)</text>
        <dbReference type="Rhea" id="RHEA:37087"/>
        <dbReference type="Rhea" id="RHEA-COMP:10460"/>
        <dbReference type="Rhea" id="RHEA-COMP:10461"/>
        <dbReference type="Rhea" id="RHEA-COMP:14737"/>
        <dbReference type="Rhea" id="RHEA-COMP:14739"/>
        <dbReference type="ChEBI" id="CHEBI:13193"/>
        <dbReference type="ChEBI" id="CHEBI:15378"/>
        <dbReference type="ChEBI" id="CHEBI:17319"/>
        <dbReference type="ChEBI" id="CHEBI:17499"/>
        <dbReference type="ChEBI" id="CHEBI:29917"/>
        <dbReference type="ChEBI" id="CHEBI:29961"/>
        <dbReference type="ChEBI" id="CHEBI:57844"/>
        <dbReference type="ChEBI" id="CHEBI:57856"/>
        <dbReference type="ChEBI" id="CHEBI:59789"/>
        <dbReference type="ChEBI" id="CHEBI:64428"/>
        <dbReference type="ChEBI" id="CHEBI:73599"/>
        <dbReference type="EC" id="2.8.4.4"/>
    </reaction>
</comment>
<dbReference type="PROSITE" id="PS01278">
    <property type="entry name" value="MTTASE_RADICAL"/>
    <property type="match status" value="1"/>
</dbReference>
<dbReference type="SFLD" id="SFLDF00274">
    <property type="entry name" value="ribosomal_protein_S12_methylth"/>
    <property type="match status" value="1"/>
</dbReference>
<protein>
    <recommendedName>
        <fullName evidence="8">Ribosomal protein uS12 methylthiotransferase RimO</fullName>
        <shortName evidence="8">uS12 MTTase</shortName>
        <shortName evidence="8">uS12 methylthiotransferase</shortName>
        <ecNumber evidence="8">2.8.4.4</ecNumber>
    </recommendedName>
    <alternativeName>
        <fullName evidence="8">Ribosomal protein uS12 (aspartate-C(3))-methylthiotransferase</fullName>
    </alternativeName>
    <alternativeName>
        <fullName evidence="8">Ribosome maturation factor RimO</fullName>
    </alternativeName>
</protein>
<dbReference type="SMART" id="SM00729">
    <property type="entry name" value="Elp3"/>
    <property type="match status" value="1"/>
</dbReference>
<dbReference type="NCBIfam" id="TIGR01125">
    <property type="entry name" value="30S ribosomal protein S12 methylthiotransferase RimO"/>
    <property type="match status" value="1"/>
</dbReference>
<dbReference type="Pfam" id="PF18693">
    <property type="entry name" value="TRAM_2"/>
    <property type="match status" value="1"/>
</dbReference>
<dbReference type="SFLD" id="SFLDG01082">
    <property type="entry name" value="B12-binding_domain_containing"/>
    <property type="match status" value="1"/>
</dbReference>
<dbReference type="GO" id="GO:0103039">
    <property type="term" value="F:protein methylthiotransferase activity"/>
    <property type="evidence" value="ECO:0007669"/>
    <property type="project" value="UniProtKB-EC"/>
</dbReference>
<feature type="binding site" evidence="8">
    <location>
        <position position="81"/>
    </location>
    <ligand>
        <name>[4Fe-4S] cluster</name>
        <dbReference type="ChEBI" id="CHEBI:49883"/>
        <label>1</label>
    </ligand>
</feature>
<dbReference type="PANTHER" id="PTHR43837:SF1">
    <property type="entry name" value="RIBOSOMAL PROTEIN US12 METHYLTHIOTRANSFERASE RIMO"/>
    <property type="match status" value="1"/>
</dbReference>
<dbReference type="InterPro" id="IPR023404">
    <property type="entry name" value="rSAM_horseshoe"/>
</dbReference>
<reference evidence="12 13" key="1">
    <citation type="submission" date="2016-01" db="EMBL/GenBank/DDBJ databases">
        <authorList>
            <person name="Oliw E.H."/>
        </authorList>
    </citation>
    <scope>NUCLEOTIDE SEQUENCE [LARGE SCALE GENOMIC DNA]</scope>
    <source>
        <strain evidence="12 13">CMW7756A</strain>
    </source>
</reference>
<dbReference type="GO" id="GO:0035599">
    <property type="term" value="F:aspartic acid methylthiotransferase activity"/>
    <property type="evidence" value="ECO:0007669"/>
    <property type="project" value="TreeGrafter"/>
</dbReference>
<dbReference type="PROSITE" id="PS51449">
    <property type="entry name" value="MTTASE_N"/>
    <property type="match status" value="1"/>
</dbReference>
<dbReference type="InterPro" id="IPR002792">
    <property type="entry name" value="TRAM_dom"/>
</dbReference>